<dbReference type="InterPro" id="IPR014774">
    <property type="entry name" value="KaiC-like_dom"/>
</dbReference>
<dbReference type="AlphaFoldDB" id="A0AA96LF52"/>
<evidence type="ECO:0000313" key="5">
    <source>
        <dbReference type="Proteomes" id="UP001305702"/>
    </source>
</evidence>
<name>A0AA96LF52_9BACL</name>
<feature type="domain" description="KaiC" evidence="3">
    <location>
        <begin position="1"/>
        <end position="225"/>
    </location>
</feature>
<dbReference type="SUPFAM" id="SSF52540">
    <property type="entry name" value="P-loop containing nucleoside triphosphate hydrolases"/>
    <property type="match status" value="2"/>
</dbReference>
<dbReference type="GO" id="GO:0005524">
    <property type="term" value="F:ATP binding"/>
    <property type="evidence" value="ECO:0007669"/>
    <property type="project" value="UniProtKB-KW"/>
</dbReference>
<dbReference type="Proteomes" id="UP001305702">
    <property type="component" value="Chromosome"/>
</dbReference>
<proteinExistence type="predicted"/>
<dbReference type="PROSITE" id="PS51146">
    <property type="entry name" value="KAIC"/>
    <property type="match status" value="1"/>
</dbReference>
<dbReference type="InterPro" id="IPR010624">
    <property type="entry name" value="KaiC_dom"/>
</dbReference>
<gene>
    <name evidence="4" type="primary">gvpD</name>
    <name evidence="4" type="ORF">MJA45_02865</name>
</gene>
<evidence type="ECO:0000259" key="3">
    <source>
        <dbReference type="PROSITE" id="PS51146"/>
    </source>
</evidence>
<keyword evidence="1" id="KW-0547">Nucleotide-binding</keyword>
<accession>A0AA96LF52</accession>
<dbReference type="Gene3D" id="3.40.50.300">
    <property type="entry name" value="P-loop containing nucleotide triphosphate hydrolases"/>
    <property type="match status" value="2"/>
</dbReference>
<keyword evidence="5" id="KW-1185">Reference proteome</keyword>
<dbReference type="PRINTS" id="PR01874">
    <property type="entry name" value="DNAREPAIRADA"/>
</dbReference>
<organism evidence="4 5">
    <name type="scientific">Paenibacillus aurantius</name>
    <dbReference type="NCBI Taxonomy" id="2918900"/>
    <lineage>
        <taxon>Bacteria</taxon>
        <taxon>Bacillati</taxon>
        <taxon>Bacillota</taxon>
        <taxon>Bacilli</taxon>
        <taxon>Bacillales</taxon>
        <taxon>Paenibacillaceae</taxon>
        <taxon>Paenibacillus</taxon>
    </lineage>
</organism>
<dbReference type="InterPro" id="IPR027417">
    <property type="entry name" value="P-loop_NTPase"/>
</dbReference>
<dbReference type="PANTHER" id="PTHR43637">
    <property type="entry name" value="UPF0273 PROTEIN TM_0370"/>
    <property type="match status" value="1"/>
</dbReference>
<sequence length="463" mass="52673">MDTVLNGGVPAGASVVVEGAPGTGKTTLAMQFLHQGAAVGEAGLYITFEELPEQLYREMDAYGWDLKELEREGKLRVVSISPDLLMEQMLEPGGLFEQLVAETAAKRIVLDSISLYRYGNLSVREQRETFYRLRSVLKRHGLTALLIREESLSEEDKPAFENYVFDGVIRLRLKVYMEKYRMRTVEVTKMRGRPLLEGEHVYRITGEGIHVVPARSMVEDVAVLKNQKCVSTGLDRLDQVLDGGLAEGTVYLLDTNSKANYKYIMGSIVAKRFEQGETVIALLSSFNSPMEMTNMLAAHGISLEEIIEKERLYLVEHYRRPHPKGLSDYILDVSRHSNQEYREWLAQVLEPVFKKGFSEGRKFFVYYDLNTIVAERGKEFIRNYFAEETAWARSMGVTVLALCNFAEIGDEIASYLERTCNGVLRTWVDGCYQHIQVTKAPNGKISEPMLVENMEERPFIRMV</sequence>
<keyword evidence="2" id="KW-0067">ATP-binding</keyword>
<dbReference type="EMBL" id="CP130318">
    <property type="protein sequence ID" value="WNQ12019.1"/>
    <property type="molecule type" value="Genomic_DNA"/>
</dbReference>
<evidence type="ECO:0000256" key="1">
    <source>
        <dbReference type="ARBA" id="ARBA00022741"/>
    </source>
</evidence>
<evidence type="ECO:0000256" key="2">
    <source>
        <dbReference type="ARBA" id="ARBA00022840"/>
    </source>
</evidence>
<dbReference type="KEGG" id="paun:MJA45_02865"/>
<evidence type="ECO:0000313" key="4">
    <source>
        <dbReference type="EMBL" id="WNQ12019.1"/>
    </source>
</evidence>
<dbReference type="PANTHER" id="PTHR43637:SF2">
    <property type="entry name" value="PROTEIN GVPD 1"/>
    <property type="match status" value="1"/>
</dbReference>
<reference evidence="4 5" key="1">
    <citation type="submission" date="2022-02" db="EMBL/GenBank/DDBJ databases">
        <title>Paenibacillus sp. MBLB1776 Whole Genome Shotgun Sequencing.</title>
        <authorList>
            <person name="Hwang C.Y."/>
            <person name="Cho E.-S."/>
            <person name="Seo M.-J."/>
        </authorList>
    </citation>
    <scope>NUCLEOTIDE SEQUENCE [LARGE SCALE GENOMIC DNA]</scope>
    <source>
        <strain evidence="4 5">MBLB1776</strain>
    </source>
</reference>
<protein>
    <submittedName>
        <fullName evidence="4">Gas vesicle protein GvpD</fullName>
    </submittedName>
</protein>
<dbReference type="Pfam" id="PF06745">
    <property type="entry name" value="ATPase"/>
    <property type="match status" value="1"/>
</dbReference>